<dbReference type="GO" id="GO:0004803">
    <property type="term" value="F:transposase activity"/>
    <property type="evidence" value="ECO:0007669"/>
    <property type="project" value="InterPro"/>
</dbReference>
<dbReference type="SUPFAM" id="SSF53098">
    <property type="entry name" value="Ribonuclease H-like"/>
    <property type="match status" value="1"/>
</dbReference>
<dbReference type="InterPro" id="IPR009057">
    <property type="entry name" value="Homeodomain-like_sf"/>
</dbReference>
<feature type="coiled-coil region" evidence="1">
    <location>
        <begin position="61"/>
        <end position="88"/>
    </location>
</feature>
<dbReference type="InterPro" id="IPR050900">
    <property type="entry name" value="Transposase_IS3/IS150/IS904"/>
</dbReference>
<dbReference type="GO" id="GO:0015074">
    <property type="term" value="P:DNA integration"/>
    <property type="evidence" value="ECO:0007669"/>
    <property type="project" value="InterPro"/>
</dbReference>
<sequence>MEIPRAHYTEEFKQEAVKLVIDSGLSIAEAGRRLNIPAMTLKNWVYRSKTSKSGASSGRPVSELEAENSRLRKELAESRLECEIIKKAMAVSRGGYYSWLRHRPSKRQLESLKVETAVKAAHERTRGTYGPERLQAELAKVDGVAIGRDRLKYIRRKLGIRCKQVKKFKATTNSKHRLPVADNLLEQNFAVTRPGEVWVADITYIPTDEGWLYLAGIKDLFNGEIVGYAMNERMTRELVGTALFNAVKTKRPPKDLVHHSDRGSQYCSHDYQRLLKQFGMQPSMSRKGNCYDNAPMESFFGTLKNELVHHRRYRTRQEAIQEIREYIEIFYNRQRRQKRLG</sequence>
<organism evidence="3 4">
    <name type="scientific">Nelumbo nucifera</name>
    <name type="common">Sacred lotus</name>
    <dbReference type="NCBI Taxonomy" id="4432"/>
    <lineage>
        <taxon>Eukaryota</taxon>
        <taxon>Viridiplantae</taxon>
        <taxon>Streptophyta</taxon>
        <taxon>Embryophyta</taxon>
        <taxon>Tracheophyta</taxon>
        <taxon>Spermatophyta</taxon>
        <taxon>Magnoliopsida</taxon>
        <taxon>Proteales</taxon>
        <taxon>Nelumbonaceae</taxon>
        <taxon>Nelumbo</taxon>
    </lineage>
</organism>
<dbReference type="InParanoid" id="A0A1U8Q2H1"/>
<dbReference type="InterPro" id="IPR048020">
    <property type="entry name" value="Transpos_IS3"/>
</dbReference>
<evidence type="ECO:0000313" key="4">
    <source>
        <dbReference type="RefSeq" id="XP_019052211.1"/>
    </source>
</evidence>
<dbReference type="GeneID" id="109114317"/>
<proteinExistence type="predicted"/>
<keyword evidence="3" id="KW-1185">Reference proteome</keyword>
<feature type="non-terminal residue" evidence="4">
    <location>
        <position position="341"/>
    </location>
</feature>
<reference evidence="4" key="1">
    <citation type="submission" date="2025-08" db="UniProtKB">
        <authorList>
            <consortium name="RefSeq"/>
        </authorList>
    </citation>
    <scope>IDENTIFICATION</scope>
</reference>
<dbReference type="GO" id="GO:0003677">
    <property type="term" value="F:DNA binding"/>
    <property type="evidence" value="ECO:0007669"/>
    <property type="project" value="InterPro"/>
</dbReference>
<dbReference type="InterPro" id="IPR002514">
    <property type="entry name" value="Transposase_8"/>
</dbReference>
<gene>
    <name evidence="4" type="primary">LOC109114317</name>
</gene>
<accession>A0A1U8Q2H1</accession>
<dbReference type="OMA" id="VTQSMSR"/>
<dbReference type="KEGG" id="nnu:109114317"/>
<evidence type="ECO:0000256" key="1">
    <source>
        <dbReference type="SAM" id="Coils"/>
    </source>
</evidence>
<dbReference type="InterPro" id="IPR012337">
    <property type="entry name" value="RNaseH-like_sf"/>
</dbReference>
<dbReference type="InterPro" id="IPR036397">
    <property type="entry name" value="RNaseH_sf"/>
</dbReference>
<dbReference type="Proteomes" id="UP000189703">
    <property type="component" value="Unplaced"/>
</dbReference>
<dbReference type="GO" id="GO:0006313">
    <property type="term" value="P:DNA transposition"/>
    <property type="evidence" value="ECO:0007669"/>
    <property type="project" value="InterPro"/>
</dbReference>
<dbReference type="AlphaFoldDB" id="A0A1U8Q2H1"/>
<keyword evidence="1" id="KW-0175">Coiled coil</keyword>
<dbReference type="PANTHER" id="PTHR46889">
    <property type="entry name" value="TRANSPOSASE INSF FOR INSERTION SEQUENCE IS3B-RELATED"/>
    <property type="match status" value="1"/>
</dbReference>
<dbReference type="RefSeq" id="XP_019052211.1">
    <property type="nucleotide sequence ID" value="XM_019196666.1"/>
</dbReference>
<dbReference type="SUPFAM" id="SSF46689">
    <property type="entry name" value="Homeodomain-like"/>
    <property type="match status" value="1"/>
</dbReference>
<evidence type="ECO:0000259" key="2">
    <source>
        <dbReference type="PROSITE" id="PS50994"/>
    </source>
</evidence>
<protein>
    <submittedName>
        <fullName evidence="4">Uncharacterized protein LOC109114317</fullName>
    </submittedName>
</protein>
<dbReference type="PROSITE" id="PS50994">
    <property type="entry name" value="INTEGRASE"/>
    <property type="match status" value="1"/>
</dbReference>
<dbReference type="PANTHER" id="PTHR46889:SF4">
    <property type="entry name" value="TRANSPOSASE INSO FOR INSERTION SEQUENCE ELEMENT IS911B-RELATED"/>
    <property type="match status" value="1"/>
</dbReference>
<dbReference type="NCBIfam" id="NF033516">
    <property type="entry name" value="transpos_IS3"/>
    <property type="match status" value="1"/>
</dbReference>
<feature type="domain" description="Integrase catalytic" evidence="2">
    <location>
        <begin position="190"/>
        <end position="341"/>
    </location>
</feature>
<dbReference type="Pfam" id="PF13333">
    <property type="entry name" value="rve_2"/>
    <property type="match status" value="1"/>
</dbReference>
<dbReference type="Pfam" id="PF01527">
    <property type="entry name" value="HTH_Tnp_1"/>
    <property type="match status" value="1"/>
</dbReference>
<dbReference type="Gene3D" id="1.10.10.60">
    <property type="entry name" value="Homeodomain-like"/>
    <property type="match status" value="1"/>
</dbReference>
<dbReference type="InterPro" id="IPR001584">
    <property type="entry name" value="Integrase_cat-core"/>
</dbReference>
<dbReference type="Pfam" id="PF00665">
    <property type="entry name" value="rve"/>
    <property type="match status" value="1"/>
</dbReference>
<evidence type="ECO:0000313" key="3">
    <source>
        <dbReference type="Proteomes" id="UP000189703"/>
    </source>
</evidence>
<dbReference type="OrthoDB" id="10261500at2759"/>
<name>A0A1U8Q2H1_NELNU</name>
<dbReference type="Pfam" id="PF13276">
    <property type="entry name" value="HTH_21"/>
    <property type="match status" value="1"/>
</dbReference>
<dbReference type="InterPro" id="IPR025948">
    <property type="entry name" value="HTH-like_dom"/>
</dbReference>
<dbReference type="Gene3D" id="3.30.420.10">
    <property type="entry name" value="Ribonuclease H-like superfamily/Ribonuclease H"/>
    <property type="match status" value="1"/>
</dbReference>